<dbReference type="InterPro" id="IPR042098">
    <property type="entry name" value="TauD-like_sf"/>
</dbReference>
<evidence type="ECO:0000256" key="2">
    <source>
        <dbReference type="ARBA" id="ARBA00005896"/>
    </source>
</evidence>
<dbReference type="PANTHER" id="PTHR30468:SF1">
    <property type="entry name" value="ALPHA-KETOGLUTARATE-DEPENDENT SULFONATE DIOXYGENASE"/>
    <property type="match status" value="1"/>
</dbReference>
<reference evidence="8" key="1">
    <citation type="submission" date="2016-05" db="EMBL/GenBank/DDBJ databases">
        <title>Comparative genomics of biotechnologically important yeasts.</title>
        <authorList>
            <consortium name="DOE Joint Genome Institute"/>
            <person name="Riley R."/>
            <person name="Haridas S."/>
            <person name="Wolfe K.H."/>
            <person name="Lopes M.R."/>
            <person name="Hittinger C.T."/>
            <person name="Goker M."/>
            <person name="Salamov A."/>
            <person name="Wisecaver J."/>
            <person name="Long T.M."/>
            <person name="Aerts A.L."/>
            <person name="Barry K."/>
            <person name="Choi C."/>
            <person name="Clum A."/>
            <person name="Coughlan A.Y."/>
            <person name="Deshpande S."/>
            <person name="Douglass A.P."/>
            <person name="Hanson S.J."/>
            <person name="Klenk H.-P."/>
            <person name="Labutti K."/>
            <person name="Lapidus A."/>
            <person name="Lindquist E."/>
            <person name="Lipzen A."/>
            <person name="Meier-Kolthoff J.P."/>
            <person name="Ohm R.A."/>
            <person name="Otillar R.P."/>
            <person name="Pangilinan J."/>
            <person name="Peng Y."/>
            <person name="Rokas A."/>
            <person name="Rosa C.A."/>
            <person name="Scheuner C."/>
            <person name="Sibirny A.A."/>
            <person name="Slot J.C."/>
            <person name="Stielow J.B."/>
            <person name="Sun H."/>
            <person name="Kurtzman C.P."/>
            <person name="Blackwell M."/>
            <person name="Grigoriev I.V."/>
            <person name="Jeffries T.W."/>
        </authorList>
    </citation>
    <scope>NUCLEOTIDE SEQUENCE [LARGE SCALE GENOMIC DNA]</scope>
    <source>
        <strain evidence="8">NRRL Y-12698</strain>
    </source>
</reference>
<dbReference type="RefSeq" id="XP_018983696.1">
    <property type="nucleotide sequence ID" value="XM_019127168.1"/>
</dbReference>
<accession>A0A1E3QL75</accession>
<protein>
    <recommendedName>
        <fullName evidence="9">TauD/TfdA-like domain-containing protein</fullName>
    </recommendedName>
</protein>
<evidence type="ECO:0000256" key="5">
    <source>
        <dbReference type="ARBA" id="ARBA00023002"/>
    </source>
</evidence>
<dbReference type="AlphaFoldDB" id="A0A1E3QL75"/>
<dbReference type="GO" id="GO:0046872">
    <property type="term" value="F:metal ion binding"/>
    <property type="evidence" value="ECO:0007669"/>
    <property type="project" value="UniProtKB-KW"/>
</dbReference>
<keyword evidence="8" id="KW-1185">Reference proteome</keyword>
<evidence type="ECO:0000256" key="1">
    <source>
        <dbReference type="ARBA" id="ARBA00001954"/>
    </source>
</evidence>
<dbReference type="GO" id="GO:0005737">
    <property type="term" value="C:cytoplasm"/>
    <property type="evidence" value="ECO:0007669"/>
    <property type="project" value="TreeGrafter"/>
</dbReference>
<dbReference type="PANTHER" id="PTHR30468">
    <property type="entry name" value="ALPHA-KETOGLUTARATE-DEPENDENT SULFONATE DIOXYGENASE"/>
    <property type="match status" value="1"/>
</dbReference>
<dbReference type="GO" id="GO:0016706">
    <property type="term" value="F:2-oxoglutarate-dependent dioxygenase activity"/>
    <property type="evidence" value="ECO:0007669"/>
    <property type="project" value="TreeGrafter"/>
</dbReference>
<keyword evidence="3" id="KW-0479">Metal-binding</keyword>
<dbReference type="InterPro" id="IPR051323">
    <property type="entry name" value="AtsK-like"/>
</dbReference>
<comment type="similarity">
    <text evidence="2">Belongs to the TfdA dioxygenase family.</text>
</comment>
<name>A0A1E3QL75_9ASCO</name>
<evidence type="ECO:0000313" key="7">
    <source>
        <dbReference type="EMBL" id="ODQ78368.1"/>
    </source>
</evidence>
<evidence type="ECO:0000256" key="6">
    <source>
        <dbReference type="ARBA" id="ARBA00023004"/>
    </source>
</evidence>
<dbReference type="GeneID" id="30145021"/>
<organism evidence="7 8">
    <name type="scientific">Babjeviella inositovora NRRL Y-12698</name>
    <dbReference type="NCBI Taxonomy" id="984486"/>
    <lineage>
        <taxon>Eukaryota</taxon>
        <taxon>Fungi</taxon>
        <taxon>Dikarya</taxon>
        <taxon>Ascomycota</taxon>
        <taxon>Saccharomycotina</taxon>
        <taxon>Pichiomycetes</taxon>
        <taxon>Serinales incertae sedis</taxon>
        <taxon>Babjeviella</taxon>
    </lineage>
</organism>
<evidence type="ECO:0000256" key="3">
    <source>
        <dbReference type="ARBA" id="ARBA00022723"/>
    </source>
</evidence>
<dbReference type="SUPFAM" id="SSF51197">
    <property type="entry name" value="Clavaminate synthase-like"/>
    <property type="match status" value="1"/>
</dbReference>
<dbReference type="Gene3D" id="3.60.130.10">
    <property type="entry name" value="Clavaminate synthase-like"/>
    <property type="match status" value="1"/>
</dbReference>
<keyword evidence="4" id="KW-0223">Dioxygenase</keyword>
<dbReference type="Proteomes" id="UP000094336">
    <property type="component" value="Unassembled WGS sequence"/>
</dbReference>
<comment type="cofactor">
    <cofactor evidence="1">
        <name>Fe(2+)</name>
        <dbReference type="ChEBI" id="CHEBI:29033"/>
    </cofactor>
</comment>
<dbReference type="OrthoDB" id="10257314at2759"/>
<dbReference type="STRING" id="984486.A0A1E3QL75"/>
<evidence type="ECO:0000313" key="8">
    <source>
        <dbReference type="Proteomes" id="UP000094336"/>
    </source>
</evidence>
<keyword evidence="6" id="KW-0408">Iron</keyword>
<sequence>MVSVSREIKVNIESIEDHKLDYTEFALANLGPADVPLEGALTEVPYDDRAFYTDPELLNMHPTLNLASREISLKELSPKFGSEVKDTQLASFVDNPKVKDELALLLTQRGVLLFYDQGDFFKLWPAKIGEFNSYYGVPHVLPITKVVKDNPEFVTVSV</sequence>
<gene>
    <name evidence="7" type="ORF">BABINDRAFT_14551</name>
</gene>
<dbReference type="EMBL" id="KV454435">
    <property type="protein sequence ID" value="ODQ78368.1"/>
    <property type="molecule type" value="Genomic_DNA"/>
</dbReference>
<evidence type="ECO:0008006" key="9">
    <source>
        <dbReference type="Google" id="ProtNLM"/>
    </source>
</evidence>
<keyword evidence="5" id="KW-0560">Oxidoreductase</keyword>
<evidence type="ECO:0000256" key="4">
    <source>
        <dbReference type="ARBA" id="ARBA00022964"/>
    </source>
</evidence>
<proteinExistence type="inferred from homology"/>